<name>A0A8H7SSN6_9FUNG</name>
<sequence>MICAVEKSLQQKVSRSKDICKRLSLEDDVSQSKFRIIKAATNVLSKVLRNIISEEIKEQELSIRLVNPFLSGLVNDPDKDVLLRLTGLITVERKHRGITKKRPDITTTTLNIFNFGPSIGFDEVKQESKANNNHALSKYLIRVALFAKSSTNNNNIKGILTYNIVGRSAIFYINIVLHDGLRSLFLLPSKIF</sequence>
<accession>A0A8H7SSN6</accession>
<keyword evidence="2" id="KW-1185">Reference proteome</keyword>
<protein>
    <submittedName>
        <fullName evidence="1">Uncharacterized protein</fullName>
    </submittedName>
</protein>
<dbReference type="Proteomes" id="UP000613177">
    <property type="component" value="Unassembled WGS sequence"/>
</dbReference>
<proteinExistence type="predicted"/>
<reference evidence="1" key="1">
    <citation type="submission" date="2021-01" db="EMBL/GenBank/DDBJ databases">
        <title>Metabolic potential, ecology and presence of endohyphal bacteria is reflected in genomic diversity of Mucoromycotina.</title>
        <authorList>
            <person name="Muszewska A."/>
            <person name="Okrasinska A."/>
            <person name="Steczkiewicz K."/>
            <person name="Drgas O."/>
            <person name="Orlowska M."/>
            <person name="Perlinska-Lenart U."/>
            <person name="Aleksandrzak-Piekarczyk T."/>
            <person name="Szatraj K."/>
            <person name="Zielenkiewicz U."/>
            <person name="Pilsyk S."/>
            <person name="Malc E."/>
            <person name="Mieczkowski P."/>
            <person name="Kruszewska J.S."/>
            <person name="Biernat P."/>
            <person name="Pawlowska J."/>
        </authorList>
    </citation>
    <scope>NUCLEOTIDE SEQUENCE</scope>
    <source>
        <strain evidence="1">WA0000018081</strain>
    </source>
</reference>
<gene>
    <name evidence="1" type="ORF">INT48_002389</name>
</gene>
<evidence type="ECO:0000313" key="2">
    <source>
        <dbReference type="Proteomes" id="UP000613177"/>
    </source>
</evidence>
<evidence type="ECO:0000313" key="1">
    <source>
        <dbReference type="EMBL" id="KAG2235615.1"/>
    </source>
</evidence>
<comment type="caution">
    <text evidence="1">The sequence shown here is derived from an EMBL/GenBank/DDBJ whole genome shotgun (WGS) entry which is preliminary data.</text>
</comment>
<organism evidence="1 2">
    <name type="scientific">Thamnidium elegans</name>
    <dbReference type="NCBI Taxonomy" id="101142"/>
    <lineage>
        <taxon>Eukaryota</taxon>
        <taxon>Fungi</taxon>
        <taxon>Fungi incertae sedis</taxon>
        <taxon>Mucoromycota</taxon>
        <taxon>Mucoromycotina</taxon>
        <taxon>Mucoromycetes</taxon>
        <taxon>Mucorales</taxon>
        <taxon>Mucorineae</taxon>
        <taxon>Mucoraceae</taxon>
        <taxon>Thamnidium</taxon>
    </lineage>
</organism>
<dbReference type="AlphaFoldDB" id="A0A8H7SSN6"/>
<dbReference type="EMBL" id="JAEPRE010000030">
    <property type="protein sequence ID" value="KAG2235615.1"/>
    <property type="molecule type" value="Genomic_DNA"/>
</dbReference>